<evidence type="ECO:0000256" key="1">
    <source>
        <dbReference type="PROSITE-ProRule" id="PRU00285"/>
    </source>
</evidence>
<keyword evidence="5" id="KW-1185">Reference proteome</keyword>
<dbReference type="InterPro" id="IPR008978">
    <property type="entry name" value="HSP20-like_chaperone"/>
</dbReference>
<accession>A0ABN7RN96</accession>
<dbReference type="PROSITE" id="PS01031">
    <property type="entry name" value="SHSP"/>
    <property type="match status" value="1"/>
</dbReference>
<evidence type="ECO:0000313" key="4">
    <source>
        <dbReference type="EMBL" id="CAG5079483.1"/>
    </source>
</evidence>
<dbReference type="Gene3D" id="2.60.40.790">
    <property type="match status" value="1"/>
</dbReference>
<dbReference type="InterPro" id="IPR031107">
    <property type="entry name" value="Small_HSP"/>
</dbReference>
<proteinExistence type="inferred from homology"/>
<comment type="similarity">
    <text evidence="1 2">Belongs to the small heat shock protein (HSP20) family.</text>
</comment>
<dbReference type="RefSeq" id="WP_213483445.1">
    <property type="nucleotide sequence ID" value="NZ_CAJRAY010000017.1"/>
</dbReference>
<dbReference type="Pfam" id="PF00011">
    <property type="entry name" value="HSP20"/>
    <property type="match status" value="1"/>
</dbReference>
<organism evidence="4 5">
    <name type="scientific">Thermobacillus xylanilyticus</name>
    <dbReference type="NCBI Taxonomy" id="76633"/>
    <lineage>
        <taxon>Bacteria</taxon>
        <taxon>Bacillati</taxon>
        <taxon>Bacillota</taxon>
        <taxon>Bacilli</taxon>
        <taxon>Bacillales</taxon>
        <taxon>Paenibacillaceae</taxon>
        <taxon>Thermobacillus</taxon>
    </lineage>
</organism>
<feature type="domain" description="SHSP" evidence="3">
    <location>
        <begin position="32"/>
        <end position="145"/>
    </location>
</feature>
<protein>
    <submittedName>
        <fullName evidence="4">Heat shock protein Hsp20</fullName>
    </submittedName>
</protein>
<gene>
    <name evidence="4" type="primary">txxe 730-hsp20</name>
    <name evidence="4" type="ORF">TXXE_03225</name>
</gene>
<sequence>MPLIPYDPIRQIDALRRNVDRFFDDWPFAGRFLESAGYGRIDLYETEHELVAQCEVPGLESKEDVEISVDQQTLTISGRLKSSEQVKEEQYHRRERFIGKFTRSVSLPVPVASEGISASYRNGILEIHMPKMKGDQRRRIDVQFH</sequence>
<dbReference type="EMBL" id="CAJRAY010000017">
    <property type="protein sequence ID" value="CAG5079483.1"/>
    <property type="molecule type" value="Genomic_DNA"/>
</dbReference>
<evidence type="ECO:0000313" key="5">
    <source>
        <dbReference type="Proteomes" id="UP000681526"/>
    </source>
</evidence>
<comment type="caution">
    <text evidence="4">The sequence shown here is derived from an EMBL/GenBank/DDBJ whole genome shotgun (WGS) entry which is preliminary data.</text>
</comment>
<reference evidence="4 5" key="1">
    <citation type="submission" date="2021-04" db="EMBL/GenBank/DDBJ databases">
        <authorList>
            <person name="Rakotoarivonina H."/>
        </authorList>
    </citation>
    <scope>NUCLEOTIDE SEQUENCE [LARGE SCALE GENOMIC DNA]</scope>
    <source>
        <strain evidence="4 5">XE</strain>
    </source>
</reference>
<evidence type="ECO:0000256" key="2">
    <source>
        <dbReference type="RuleBase" id="RU003616"/>
    </source>
</evidence>
<dbReference type="PANTHER" id="PTHR11527">
    <property type="entry name" value="HEAT-SHOCK PROTEIN 20 FAMILY MEMBER"/>
    <property type="match status" value="1"/>
</dbReference>
<dbReference type="Proteomes" id="UP000681526">
    <property type="component" value="Unassembled WGS sequence"/>
</dbReference>
<keyword evidence="4" id="KW-0346">Stress response</keyword>
<dbReference type="CDD" id="cd06464">
    <property type="entry name" value="ACD_sHsps-like"/>
    <property type="match status" value="1"/>
</dbReference>
<name>A0ABN7RN96_THEXY</name>
<dbReference type="SUPFAM" id="SSF49764">
    <property type="entry name" value="HSP20-like chaperones"/>
    <property type="match status" value="1"/>
</dbReference>
<evidence type="ECO:0000259" key="3">
    <source>
        <dbReference type="PROSITE" id="PS01031"/>
    </source>
</evidence>
<dbReference type="InterPro" id="IPR002068">
    <property type="entry name" value="A-crystallin/Hsp20_dom"/>
</dbReference>